<dbReference type="PANTHER" id="PTHR34796">
    <property type="entry name" value="EXPRESSED PROTEIN"/>
    <property type="match status" value="1"/>
</dbReference>
<name>A0AAE4FNI5_9CYAN</name>
<dbReference type="PANTHER" id="PTHR34796:SF1">
    <property type="entry name" value="EXPRESSED PROTEIN"/>
    <property type="match status" value="1"/>
</dbReference>
<gene>
    <name evidence="1" type="ORF">RIF25_00965</name>
</gene>
<evidence type="ECO:0000313" key="2">
    <source>
        <dbReference type="Proteomes" id="UP001268256"/>
    </source>
</evidence>
<proteinExistence type="predicted"/>
<organism evidence="1 2">
    <name type="scientific">Pseudocalidococcus azoricus BACA0444</name>
    <dbReference type="NCBI Taxonomy" id="2918990"/>
    <lineage>
        <taxon>Bacteria</taxon>
        <taxon>Bacillati</taxon>
        <taxon>Cyanobacteriota</taxon>
        <taxon>Cyanophyceae</taxon>
        <taxon>Acaryochloridales</taxon>
        <taxon>Thermosynechococcaceae</taxon>
        <taxon>Pseudocalidococcus</taxon>
        <taxon>Pseudocalidococcus azoricus</taxon>
    </lineage>
</organism>
<reference evidence="2" key="1">
    <citation type="submission" date="2023-07" db="EMBL/GenBank/DDBJ databases">
        <authorList>
            <person name="Luz R."/>
            <person name="Cordeiro R."/>
            <person name="Fonseca A."/>
            <person name="Goncalves V."/>
        </authorList>
    </citation>
    <scope>NUCLEOTIDE SEQUENCE [LARGE SCALE GENOMIC DNA]</scope>
    <source>
        <strain evidence="2">BACA0444</strain>
    </source>
</reference>
<protein>
    <submittedName>
        <fullName evidence="1">DUF309 domain-containing protein</fullName>
    </submittedName>
</protein>
<sequence>MRKPIVTPSVNDLPPEVGQAVLEFNQGEFYACHDTLEALWTEAREPERTFFQGVLQLAVACYHLQNQNQRGAVLLLAEGCRRLNQYWPAYSWVDVASLVEQAQALLECLQTNQPPQAWPKLHIVTLAPISPSVGVDDGFDGE</sequence>
<dbReference type="Gene3D" id="1.10.3450.10">
    <property type="entry name" value="TTHA0068-like"/>
    <property type="match status" value="1"/>
</dbReference>
<dbReference type="Pfam" id="PF03745">
    <property type="entry name" value="DUF309"/>
    <property type="match status" value="1"/>
</dbReference>
<dbReference type="SUPFAM" id="SSF140663">
    <property type="entry name" value="TTHA0068-like"/>
    <property type="match status" value="1"/>
</dbReference>
<keyword evidence="2" id="KW-1185">Reference proteome</keyword>
<dbReference type="Proteomes" id="UP001268256">
    <property type="component" value="Unassembled WGS sequence"/>
</dbReference>
<dbReference type="InterPro" id="IPR023203">
    <property type="entry name" value="TTHA0068_sf"/>
</dbReference>
<dbReference type="AlphaFoldDB" id="A0AAE4FNI5"/>
<accession>A0AAE4FNI5</accession>
<dbReference type="EMBL" id="JAVMIP010000001">
    <property type="protein sequence ID" value="MDS3859368.1"/>
    <property type="molecule type" value="Genomic_DNA"/>
</dbReference>
<evidence type="ECO:0000313" key="1">
    <source>
        <dbReference type="EMBL" id="MDS3859368.1"/>
    </source>
</evidence>
<dbReference type="InterPro" id="IPR005500">
    <property type="entry name" value="DUF309"/>
</dbReference>
<comment type="caution">
    <text evidence="1">The sequence shown here is derived from an EMBL/GenBank/DDBJ whole genome shotgun (WGS) entry which is preliminary data.</text>
</comment>